<organism evidence="3 4">
    <name type="scientific">Microbacterium amylolyticum</name>
    <dbReference type="NCBI Taxonomy" id="936337"/>
    <lineage>
        <taxon>Bacteria</taxon>
        <taxon>Bacillati</taxon>
        <taxon>Actinomycetota</taxon>
        <taxon>Actinomycetes</taxon>
        <taxon>Micrococcales</taxon>
        <taxon>Microbacteriaceae</taxon>
        <taxon>Microbacterium</taxon>
    </lineage>
</organism>
<reference evidence="3 4" key="1">
    <citation type="submission" date="2021-03" db="EMBL/GenBank/DDBJ databases">
        <title>Sequencing the genomes of 1000 actinobacteria strains.</title>
        <authorList>
            <person name="Klenk H.-P."/>
        </authorList>
    </citation>
    <scope>NUCLEOTIDE SEQUENCE [LARGE SCALE GENOMIC DNA]</scope>
    <source>
        <strain evidence="3 4">DSM 24221</strain>
    </source>
</reference>
<protein>
    <submittedName>
        <fullName evidence="3">Glycine oxidase</fullName>
        <ecNumber evidence="3">1.4.3.19</ecNumber>
    </submittedName>
</protein>
<sequence>MFASDVDVAVVGAGIVGSAVAASCARGGARVALVDPDPGSGATYAAAGMLSPFGELEHTEAVAHALHVVAAEQYPSFVDGLPGGAAGCSYERSATLLVGFDSADARRLDDLIPLANGAARRIGMAQARRTEPLLAPGLSRALVAEHDHRVDPRALAAAVREELGDRVVREPAEGLLRGAAGRTRGVRLASGREIRADETVIAVGTGSFGAAELSGAVRPVHGDILRLRAPAAARLSGTVRGWVRGRAVYVVPRPDGTVVIGATQREDRDPGVWAGGVAALLRDAIELVPAVEEYRFIEATARARPSTRDHLPLVGRLGDGLLAATGTHRNGVLLAPLIGAIIRSITSGTPPIVDISRLSPARFATRPLEGVTA</sequence>
<dbReference type="PANTHER" id="PTHR13847">
    <property type="entry name" value="SARCOSINE DEHYDROGENASE-RELATED"/>
    <property type="match status" value="1"/>
</dbReference>
<dbReference type="SUPFAM" id="SSF54373">
    <property type="entry name" value="FAD-linked reductases, C-terminal domain"/>
    <property type="match status" value="1"/>
</dbReference>
<evidence type="ECO:0000313" key="4">
    <source>
        <dbReference type="Proteomes" id="UP001519362"/>
    </source>
</evidence>
<dbReference type="EC" id="1.4.3.19" evidence="3"/>
<evidence type="ECO:0000256" key="1">
    <source>
        <dbReference type="ARBA" id="ARBA00023002"/>
    </source>
</evidence>
<evidence type="ECO:0000313" key="3">
    <source>
        <dbReference type="EMBL" id="MBP2436321.1"/>
    </source>
</evidence>
<dbReference type="Proteomes" id="UP001519362">
    <property type="component" value="Unassembled WGS sequence"/>
</dbReference>
<dbReference type="InterPro" id="IPR006076">
    <property type="entry name" value="FAD-dep_OxRdtase"/>
</dbReference>
<feature type="domain" description="FAD dependent oxidoreductase" evidence="2">
    <location>
        <begin position="7"/>
        <end position="342"/>
    </location>
</feature>
<dbReference type="RefSeq" id="WP_165136688.1">
    <property type="nucleotide sequence ID" value="NZ_CP049253.1"/>
</dbReference>
<dbReference type="EMBL" id="JAGIOL010000001">
    <property type="protein sequence ID" value="MBP2436321.1"/>
    <property type="molecule type" value="Genomic_DNA"/>
</dbReference>
<comment type="caution">
    <text evidence="3">The sequence shown here is derived from an EMBL/GenBank/DDBJ whole genome shotgun (WGS) entry which is preliminary data.</text>
</comment>
<dbReference type="PANTHER" id="PTHR13847:SF289">
    <property type="entry name" value="GLYCINE OXIDASE"/>
    <property type="match status" value="1"/>
</dbReference>
<accession>A0ABS4ZIK7</accession>
<gene>
    <name evidence="3" type="ORF">JOF34_000907</name>
</gene>
<dbReference type="InterPro" id="IPR036188">
    <property type="entry name" value="FAD/NAD-bd_sf"/>
</dbReference>
<dbReference type="Pfam" id="PF01266">
    <property type="entry name" value="DAO"/>
    <property type="match status" value="1"/>
</dbReference>
<dbReference type="Gene3D" id="3.30.9.10">
    <property type="entry name" value="D-Amino Acid Oxidase, subunit A, domain 2"/>
    <property type="match status" value="1"/>
</dbReference>
<dbReference type="SUPFAM" id="SSF51905">
    <property type="entry name" value="FAD/NAD(P)-binding domain"/>
    <property type="match status" value="1"/>
</dbReference>
<dbReference type="GO" id="GO:0043799">
    <property type="term" value="F:glycine oxidase activity"/>
    <property type="evidence" value="ECO:0007669"/>
    <property type="project" value="UniProtKB-EC"/>
</dbReference>
<name>A0ABS4ZIK7_9MICO</name>
<keyword evidence="4" id="KW-1185">Reference proteome</keyword>
<dbReference type="Gene3D" id="3.50.50.60">
    <property type="entry name" value="FAD/NAD(P)-binding domain"/>
    <property type="match status" value="1"/>
</dbReference>
<proteinExistence type="predicted"/>
<keyword evidence="1 3" id="KW-0560">Oxidoreductase</keyword>
<evidence type="ECO:0000259" key="2">
    <source>
        <dbReference type="Pfam" id="PF01266"/>
    </source>
</evidence>